<organism evidence="9 10">
    <name type="scientific">Phytohabitans rumicis</name>
    <dbReference type="NCBI Taxonomy" id="1076125"/>
    <lineage>
        <taxon>Bacteria</taxon>
        <taxon>Bacillati</taxon>
        <taxon>Actinomycetota</taxon>
        <taxon>Actinomycetes</taxon>
        <taxon>Micromonosporales</taxon>
        <taxon>Micromonosporaceae</taxon>
    </lineage>
</organism>
<dbReference type="EMBL" id="BLPG01000001">
    <property type="protein sequence ID" value="GFJ94159.1"/>
    <property type="molecule type" value="Genomic_DNA"/>
</dbReference>
<dbReference type="InterPro" id="IPR050250">
    <property type="entry name" value="Macrolide_Exporter_MacB"/>
</dbReference>
<comment type="similarity">
    <text evidence="6">Belongs to the ABC-4 integral membrane protein family.</text>
</comment>
<feature type="transmembrane region" description="Helical" evidence="7">
    <location>
        <begin position="418"/>
        <end position="437"/>
    </location>
</feature>
<feature type="transmembrane region" description="Helical" evidence="7">
    <location>
        <begin position="651"/>
        <end position="675"/>
    </location>
</feature>
<keyword evidence="3 7" id="KW-0812">Transmembrane</keyword>
<accession>A0A6V8LHQ5</accession>
<keyword evidence="2" id="KW-1003">Cell membrane</keyword>
<dbReference type="GO" id="GO:0005886">
    <property type="term" value="C:plasma membrane"/>
    <property type="evidence" value="ECO:0007669"/>
    <property type="project" value="UniProtKB-SubCell"/>
</dbReference>
<feature type="transmembrane region" description="Helical" evidence="7">
    <location>
        <begin position="247"/>
        <end position="275"/>
    </location>
</feature>
<evidence type="ECO:0000259" key="8">
    <source>
        <dbReference type="Pfam" id="PF02687"/>
    </source>
</evidence>
<dbReference type="InterPro" id="IPR003838">
    <property type="entry name" value="ABC3_permease_C"/>
</dbReference>
<dbReference type="RefSeq" id="WP_173081110.1">
    <property type="nucleotide sequence ID" value="NZ_BAABJB010000038.1"/>
</dbReference>
<evidence type="ECO:0000256" key="7">
    <source>
        <dbReference type="SAM" id="Phobius"/>
    </source>
</evidence>
<feature type="domain" description="ABC3 transporter permease C-terminal" evidence="8">
    <location>
        <begin position="656"/>
        <end position="773"/>
    </location>
</feature>
<dbReference type="Proteomes" id="UP000482960">
    <property type="component" value="Unassembled WGS sequence"/>
</dbReference>
<evidence type="ECO:0000256" key="2">
    <source>
        <dbReference type="ARBA" id="ARBA00022475"/>
    </source>
</evidence>
<keyword evidence="4 7" id="KW-1133">Transmembrane helix</keyword>
<evidence type="ECO:0000313" key="10">
    <source>
        <dbReference type="Proteomes" id="UP000482960"/>
    </source>
</evidence>
<evidence type="ECO:0000256" key="6">
    <source>
        <dbReference type="ARBA" id="ARBA00038076"/>
    </source>
</evidence>
<dbReference type="PANTHER" id="PTHR30572">
    <property type="entry name" value="MEMBRANE COMPONENT OF TRANSPORTER-RELATED"/>
    <property type="match status" value="1"/>
</dbReference>
<feature type="domain" description="ABC3 transporter permease C-terminal" evidence="8">
    <location>
        <begin position="253"/>
        <end position="367"/>
    </location>
</feature>
<proteinExistence type="inferred from homology"/>
<reference evidence="9 10" key="2">
    <citation type="submission" date="2020-03" db="EMBL/GenBank/DDBJ databases">
        <authorList>
            <person name="Ichikawa N."/>
            <person name="Kimura A."/>
            <person name="Kitahashi Y."/>
            <person name="Uohara A."/>
        </authorList>
    </citation>
    <scope>NUCLEOTIDE SEQUENCE [LARGE SCALE GENOMIC DNA]</scope>
    <source>
        <strain evidence="9 10">NBRC 108638</strain>
    </source>
</reference>
<keyword evidence="10" id="KW-1185">Reference proteome</keyword>
<sequence>MRAVAAAIRAAVARRRVQSLVVGVVLLLSTGTAVLGVGLLVVSQDPFDNAFARLSGAHATATFDADKVGADALAGTATRSGVTAAAGPFDTVLASLQRPNEPEGRSGPPVVIAGRAEQNGPVDKLSLDSGHWLTGPGQIVLARGSGPISSSVTLDLPGSPSLRVVGVAHSITGTASAWVWPTQDDVLHAQGAMTGRQMLYRFASAADQTAVQKSVDSTVAGLPAGALRDAQSYLTSKNAADTGVGPMVPFVVAFAVLGLVMSVLIVANVVSGAVVAGYRIIGVLKSLGFTPRQVVAVYAGQVLAPALVGCLLGVPLGNALAMPLLGEAQEAYGAEASAILPPWVNVTVVLVLLALVGAAAVAPAWRAGGLAAVQAISVGRAPRNGRGYHARRALARTRLPRPVSFGLGTPFARPARSVATLLAVLVGAITVVFAVGLTSSLNRVVDAFGRSAQVPIAVGMSGVVEFGGPMKSPASGESPRADPATVRAAIEAQPGTAKVMPVRTVQVPLAGVEEPIAVIGYGADASWLGFELVSGRWYAGADEVVAGSHLLRVTGRSVGDTLTVTSGVGQRRLRVVGQVFARENGGFALYGADSVLTGLTTETRPDSFEVGLKPGTDATSYANKLAEALEGQSVHVEVRDEEFSSLAIMRALVATLTLVLAVVAALGVFNTAVLNTRERTHEIGVLKSVGMTPRQVRTMVIASVAGIGLVAGLIAVPLGYALHGVVLPVMGDAAQTDLPRSVLDVYHPGPLAVLALAGVLLAVVGAMVPAGWAARSGVATALRSE</sequence>
<feature type="transmembrane region" description="Helical" evidence="7">
    <location>
        <begin position="295"/>
        <end position="316"/>
    </location>
</feature>
<dbReference type="AlphaFoldDB" id="A0A6V8LHQ5"/>
<name>A0A6V8LHQ5_9ACTN</name>
<keyword evidence="5 7" id="KW-0472">Membrane</keyword>
<protein>
    <recommendedName>
        <fullName evidence="8">ABC3 transporter permease C-terminal domain-containing protein</fullName>
    </recommendedName>
</protein>
<feature type="transmembrane region" description="Helical" evidence="7">
    <location>
        <begin position="696"/>
        <end position="720"/>
    </location>
</feature>
<evidence type="ECO:0000256" key="4">
    <source>
        <dbReference type="ARBA" id="ARBA00022989"/>
    </source>
</evidence>
<evidence type="ECO:0000256" key="1">
    <source>
        <dbReference type="ARBA" id="ARBA00004651"/>
    </source>
</evidence>
<gene>
    <name evidence="9" type="ORF">Prum_078010</name>
</gene>
<dbReference type="PANTHER" id="PTHR30572:SF4">
    <property type="entry name" value="ABC TRANSPORTER PERMEASE YTRF"/>
    <property type="match status" value="1"/>
</dbReference>
<evidence type="ECO:0000256" key="3">
    <source>
        <dbReference type="ARBA" id="ARBA00022692"/>
    </source>
</evidence>
<comment type="subcellular location">
    <subcellularLocation>
        <location evidence="1">Cell membrane</location>
        <topology evidence="1">Multi-pass membrane protein</topology>
    </subcellularLocation>
</comment>
<evidence type="ECO:0000256" key="5">
    <source>
        <dbReference type="ARBA" id="ARBA00023136"/>
    </source>
</evidence>
<feature type="transmembrane region" description="Helical" evidence="7">
    <location>
        <begin position="751"/>
        <end position="774"/>
    </location>
</feature>
<dbReference type="GO" id="GO:0022857">
    <property type="term" value="F:transmembrane transporter activity"/>
    <property type="evidence" value="ECO:0007669"/>
    <property type="project" value="TreeGrafter"/>
</dbReference>
<feature type="transmembrane region" description="Helical" evidence="7">
    <location>
        <begin position="343"/>
        <end position="365"/>
    </location>
</feature>
<comment type="caution">
    <text evidence="9">The sequence shown here is derived from an EMBL/GenBank/DDBJ whole genome shotgun (WGS) entry which is preliminary data.</text>
</comment>
<feature type="transmembrane region" description="Helical" evidence="7">
    <location>
        <begin position="20"/>
        <end position="42"/>
    </location>
</feature>
<reference evidence="9 10" key="1">
    <citation type="submission" date="2020-03" db="EMBL/GenBank/DDBJ databases">
        <title>Whole genome shotgun sequence of Phytohabitans rumicis NBRC 108638.</title>
        <authorList>
            <person name="Komaki H."/>
            <person name="Tamura T."/>
        </authorList>
    </citation>
    <scope>NUCLEOTIDE SEQUENCE [LARGE SCALE GENOMIC DNA]</scope>
    <source>
        <strain evidence="9 10">NBRC 108638</strain>
    </source>
</reference>
<dbReference type="Pfam" id="PF02687">
    <property type="entry name" value="FtsX"/>
    <property type="match status" value="2"/>
</dbReference>
<evidence type="ECO:0000313" key="9">
    <source>
        <dbReference type="EMBL" id="GFJ94159.1"/>
    </source>
</evidence>